<organism evidence="1 2">
    <name type="scientific">Enterococcus faecalis RP2S-4</name>
    <dbReference type="NCBI Taxonomy" id="1244145"/>
    <lineage>
        <taxon>Bacteria</taxon>
        <taxon>Bacillati</taxon>
        <taxon>Bacillota</taxon>
        <taxon>Bacilli</taxon>
        <taxon>Lactobacillales</taxon>
        <taxon>Enterococcaceae</taxon>
        <taxon>Enterococcus</taxon>
    </lineage>
</organism>
<name>A0ABC9TNY1_ENTFL</name>
<evidence type="ECO:0000313" key="1">
    <source>
        <dbReference type="EMBL" id="EPI12577.1"/>
    </source>
</evidence>
<accession>A0ABC9TNY1</accession>
<comment type="caution">
    <text evidence="1">The sequence shown here is derived from an EMBL/GenBank/DDBJ whole genome shotgun (WGS) entry which is preliminary data.</text>
</comment>
<sequence length="73" mass="8400">MLMLNVKKAEYIIEKNGEISLAKLLEDLSVADSNNNKLRLISLIQHNSNIERTYKKSSEGRVITFFIIKNSNF</sequence>
<evidence type="ECO:0000313" key="2">
    <source>
        <dbReference type="Proteomes" id="UP000015750"/>
    </source>
</evidence>
<proteinExistence type="predicted"/>
<gene>
    <name evidence="1" type="ORF">D358_00001</name>
</gene>
<protein>
    <submittedName>
        <fullName evidence="1">Uncharacterized protein</fullName>
    </submittedName>
</protein>
<dbReference type="Proteomes" id="UP000015750">
    <property type="component" value="Unassembled WGS sequence"/>
</dbReference>
<reference evidence="1 2" key="1">
    <citation type="submission" date="2013-06" db="EMBL/GenBank/DDBJ databases">
        <authorList>
            <person name="Weinstock G."/>
            <person name="Sodergren E."/>
            <person name="Lobos E.A."/>
            <person name="Fulton L."/>
            <person name="Fulton R."/>
            <person name="Courtney L."/>
            <person name="Fronick C."/>
            <person name="O'Laughlin M."/>
            <person name="Godfrey J."/>
            <person name="Wilson R.M."/>
            <person name="Miner T."/>
            <person name="Farmer C."/>
            <person name="Delehaunty K."/>
            <person name="Cordes M."/>
            <person name="Minx P."/>
            <person name="Tomlinson C."/>
            <person name="Chen J."/>
            <person name="Wollam A."/>
            <person name="Pepin K.H."/>
            <person name="Bhonagiri V."/>
            <person name="Zhang X."/>
            <person name="Warren W."/>
            <person name="Mitreva M."/>
            <person name="Mardis E.R."/>
            <person name="Wilson R.K."/>
        </authorList>
    </citation>
    <scope>NUCLEOTIDE SEQUENCE [LARGE SCALE GENOMIC DNA]</scope>
    <source>
        <strain evidence="1 2">RP2S-4</strain>
    </source>
</reference>
<dbReference type="EMBL" id="ATIR01000001">
    <property type="protein sequence ID" value="EPI12577.1"/>
    <property type="molecule type" value="Genomic_DNA"/>
</dbReference>
<dbReference type="AlphaFoldDB" id="A0ABC9TNY1"/>